<feature type="compositionally biased region" description="Basic residues" evidence="1">
    <location>
        <begin position="157"/>
        <end position="185"/>
    </location>
</feature>
<evidence type="ECO:0008006" key="6">
    <source>
        <dbReference type="Google" id="ProtNLM"/>
    </source>
</evidence>
<proteinExistence type="predicted"/>
<accession>A0A5A7SUZ4</accession>
<evidence type="ECO:0000256" key="1">
    <source>
        <dbReference type="SAM" id="MobiDB-lite"/>
    </source>
</evidence>
<feature type="region of interest" description="Disordered" evidence="1">
    <location>
        <begin position="1"/>
        <end position="41"/>
    </location>
</feature>
<sequence>MFGKQALKKYQGTVGKASLSNEGAEKTPSDGLVSEQRKEKRPLKMVIINGVEIQLTEDKLGDLLAIIFGETSKREDEQKVQERLEKEKVEKEEAEKEQREREREEREKKGREERVEKKKEKEKKEKKEMEERERMEKEKEVKKKEEEEKKKKEDDKKKKKKMRQEGKKRKCTRRHKKKLCKKKAPHRLSCMALRPWREKKETKLREREELLGKVDNVALSAEKDKCEEKNFEVHYEEFEKEIDKLCPLEEKVIRPAKKRTFTMKKKALRKQFAKRRVEEMKRKPKKD</sequence>
<comment type="caution">
    <text evidence="2">The sequence shown here is derived from an EMBL/GenBank/DDBJ whole genome shotgun (WGS) entry which is preliminary data.</text>
</comment>
<evidence type="ECO:0000313" key="4">
    <source>
        <dbReference type="Proteomes" id="UP000321393"/>
    </source>
</evidence>
<feature type="region of interest" description="Disordered" evidence="1">
    <location>
        <begin position="70"/>
        <end position="185"/>
    </location>
</feature>
<dbReference type="AlphaFoldDB" id="A0A5A7SUZ4"/>
<evidence type="ECO:0000313" key="2">
    <source>
        <dbReference type="EMBL" id="KAA0033147.1"/>
    </source>
</evidence>
<dbReference type="Proteomes" id="UP000321393">
    <property type="component" value="Unassembled WGS sequence"/>
</dbReference>
<feature type="compositionally biased region" description="Basic and acidic residues" evidence="1">
    <location>
        <begin position="71"/>
        <end position="156"/>
    </location>
</feature>
<organism evidence="2 4">
    <name type="scientific">Cucumis melo var. makuwa</name>
    <name type="common">Oriental melon</name>
    <dbReference type="NCBI Taxonomy" id="1194695"/>
    <lineage>
        <taxon>Eukaryota</taxon>
        <taxon>Viridiplantae</taxon>
        <taxon>Streptophyta</taxon>
        <taxon>Embryophyta</taxon>
        <taxon>Tracheophyta</taxon>
        <taxon>Spermatophyta</taxon>
        <taxon>Magnoliopsida</taxon>
        <taxon>eudicotyledons</taxon>
        <taxon>Gunneridae</taxon>
        <taxon>Pentapetalae</taxon>
        <taxon>rosids</taxon>
        <taxon>fabids</taxon>
        <taxon>Cucurbitales</taxon>
        <taxon>Cucurbitaceae</taxon>
        <taxon>Benincaseae</taxon>
        <taxon>Cucumis</taxon>
    </lineage>
</organism>
<dbReference type="EMBL" id="SSTD01008174">
    <property type="protein sequence ID" value="TYK17087.1"/>
    <property type="molecule type" value="Genomic_DNA"/>
</dbReference>
<evidence type="ECO:0000313" key="3">
    <source>
        <dbReference type="EMBL" id="TYK17087.1"/>
    </source>
</evidence>
<name>A0A5A7SUZ4_CUCMM</name>
<evidence type="ECO:0000313" key="5">
    <source>
        <dbReference type="Proteomes" id="UP000321947"/>
    </source>
</evidence>
<dbReference type="Proteomes" id="UP000321947">
    <property type="component" value="Unassembled WGS sequence"/>
</dbReference>
<protein>
    <recommendedName>
        <fullName evidence="6">Protein MNN4-like</fullName>
    </recommendedName>
</protein>
<gene>
    <name evidence="3" type="ORF">E5676_scaffold1032G00150</name>
    <name evidence="2" type="ORF">E6C27_scaffold269G002910</name>
</gene>
<reference evidence="4 5" key="1">
    <citation type="submission" date="2019-08" db="EMBL/GenBank/DDBJ databases">
        <title>Draft genome sequences of two oriental melons (Cucumis melo L. var makuwa).</title>
        <authorList>
            <person name="Kwon S.-Y."/>
        </authorList>
    </citation>
    <scope>NUCLEOTIDE SEQUENCE [LARGE SCALE GENOMIC DNA]</scope>
    <source>
        <strain evidence="5">cv. Chang Bougi</strain>
        <strain evidence="4">cv. SW 3</strain>
        <tissue evidence="2">Leaf</tissue>
    </source>
</reference>
<dbReference type="EMBL" id="SSTE01020983">
    <property type="protein sequence ID" value="KAA0033147.1"/>
    <property type="molecule type" value="Genomic_DNA"/>
</dbReference>